<comment type="caution">
    <text evidence="2">The sequence shown here is derived from an EMBL/GenBank/DDBJ whole genome shotgun (WGS) entry which is preliminary data.</text>
</comment>
<sequence length="539" mass="60038">MLRSKRGIQFVYGRYPKSQKIQNKNTASSKQSLPICEPKLLYSPNVVFPSKYGGVQSGACAINEKGVIDSIFPSTNLDDAKNIALQRNLELIDLGEETVLSPGLVDVHVHISELGREWEGYYTATKAAAAGGITTLMGMPLNSIPATTTVDAFQQEIEAAGKSPLYADVGLWGGAVPSNCSSDEVLPILEELLDVGVFGLKAFLVPLPKDAGYETVTPEALHRASILCGQKGKPILVHSELMTQEEQDLQTEKTFHGESLGSFNAHVKCRPAKWEQKAVQVVCDLADVCHMHVVHLSDEGCLDIIEKAKSRLNRTKLLRGNLTVETCPHYLIFDLESLPHGDTRFKCFPPIREKENQRILWRRGLLGTHNDYGSTLIDMIASDHSPCTPDLRLREDRNVRKAWGGLTGLQYQLPATYTSLDSIIKEEHGLEYDEKSRLYMLSKWWSEEPSKLVPGLSRVKGQIEIGSNADLCAWNPHYLNRPCNYSQEHHRWKGDCAYTDMNLKGRVMKTYLRGVEVYDGEKDCFPIEDGGAGSMMICK</sequence>
<proteinExistence type="predicted"/>
<dbReference type="SUPFAM" id="SSF51338">
    <property type="entry name" value="Composite domain of metallo-dependent hydrolases"/>
    <property type="match status" value="1"/>
</dbReference>
<organism evidence="2 3">
    <name type="scientific">Chaetoceros tenuissimus</name>
    <dbReference type="NCBI Taxonomy" id="426638"/>
    <lineage>
        <taxon>Eukaryota</taxon>
        <taxon>Sar</taxon>
        <taxon>Stramenopiles</taxon>
        <taxon>Ochrophyta</taxon>
        <taxon>Bacillariophyta</taxon>
        <taxon>Coscinodiscophyceae</taxon>
        <taxon>Chaetocerotophycidae</taxon>
        <taxon>Chaetocerotales</taxon>
        <taxon>Chaetocerotaceae</taxon>
        <taxon>Chaetoceros</taxon>
    </lineage>
</organism>
<dbReference type="InterPro" id="IPR032466">
    <property type="entry name" value="Metal_Hydrolase"/>
</dbReference>
<dbReference type="InterPro" id="IPR006680">
    <property type="entry name" value="Amidohydro-rel"/>
</dbReference>
<dbReference type="InterPro" id="IPR011059">
    <property type="entry name" value="Metal-dep_hydrolase_composite"/>
</dbReference>
<dbReference type="PANTHER" id="PTHR43668:SF2">
    <property type="entry name" value="ALLANTOINASE"/>
    <property type="match status" value="1"/>
</dbReference>
<evidence type="ECO:0000313" key="3">
    <source>
        <dbReference type="Proteomes" id="UP001054902"/>
    </source>
</evidence>
<dbReference type="SUPFAM" id="SSF51556">
    <property type="entry name" value="Metallo-dependent hydrolases"/>
    <property type="match status" value="1"/>
</dbReference>
<dbReference type="GO" id="GO:0006145">
    <property type="term" value="P:purine nucleobase catabolic process"/>
    <property type="evidence" value="ECO:0007669"/>
    <property type="project" value="TreeGrafter"/>
</dbReference>
<accession>A0AAD3H0Z1</accession>
<evidence type="ECO:0000313" key="2">
    <source>
        <dbReference type="EMBL" id="GFH46622.1"/>
    </source>
</evidence>
<dbReference type="GO" id="GO:0005737">
    <property type="term" value="C:cytoplasm"/>
    <property type="evidence" value="ECO:0007669"/>
    <property type="project" value="TreeGrafter"/>
</dbReference>
<dbReference type="Pfam" id="PF01979">
    <property type="entry name" value="Amidohydro_1"/>
    <property type="match status" value="1"/>
</dbReference>
<dbReference type="Gene3D" id="3.20.20.140">
    <property type="entry name" value="Metal-dependent hydrolases"/>
    <property type="match status" value="1"/>
</dbReference>
<dbReference type="AlphaFoldDB" id="A0AAD3H0Z1"/>
<dbReference type="Proteomes" id="UP001054902">
    <property type="component" value="Unassembled WGS sequence"/>
</dbReference>
<name>A0AAD3H0Z1_9STRA</name>
<dbReference type="EMBL" id="BLLK01000022">
    <property type="protein sequence ID" value="GFH46622.1"/>
    <property type="molecule type" value="Genomic_DNA"/>
</dbReference>
<dbReference type="PANTHER" id="PTHR43668">
    <property type="entry name" value="ALLANTOINASE"/>
    <property type="match status" value="1"/>
</dbReference>
<dbReference type="GO" id="GO:0004038">
    <property type="term" value="F:allantoinase activity"/>
    <property type="evidence" value="ECO:0007669"/>
    <property type="project" value="TreeGrafter"/>
</dbReference>
<protein>
    <recommendedName>
        <fullName evidence="1">Amidohydrolase-related domain-containing protein</fullName>
    </recommendedName>
</protein>
<gene>
    <name evidence="2" type="ORF">CTEN210_03096</name>
</gene>
<feature type="domain" description="Amidohydrolase-related" evidence="1">
    <location>
        <begin position="100"/>
        <end position="304"/>
    </location>
</feature>
<reference evidence="2 3" key="1">
    <citation type="journal article" date="2021" name="Sci. Rep.">
        <title>The genome of the diatom Chaetoceros tenuissimus carries an ancient integrated fragment of an extant virus.</title>
        <authorList>
            <person name="Hongo Y."/>
            <person name="Kimura K."/>
            <person name="Takaki Y."/>
            <person name="Yoshida Y."/>
            <person name="Baba S."/>
            <person name="Kobayashi G."/>
            <person name="Nagasaki K."/>
            <person name="Hano T."/>
            <person name="Tomaru Y."/>
        </authorList>
    </citation>
    <scope>NUCLEOTIDE SEQUENCE [LARGE SCALE GENOMIC DNA]</scope>
    <source>
        <strain evidence="2 3">NIES-3715</strain>
    </source>
</reference>
<evidence type="ECO:0000259" key="1">
    <source>
        <dbReference type="Pfam" id="PF01979"/>
    </source>
</evidence>
<dbReference type="InterPro" id="IPR050138">
    <property type="entry name" value="DHOase/Allantoinase_Hydrolase"/>
</dbReference>
<keyword evidence="3" id="KW-1185">Reference proteome</keyword>